<dbReference type="Proteomes" id="UP000197781">
    <property type="component" value="Chromosome"/>
</dbReference>
<dbReference type="AlphaFoldDB" id="A0A220MDK7"/>
<sequence>MKLSLCTITFRHQLISFADIVRFAHRHHFDGIELWGIHAQDLYDHDRIEMEEQLGILRDQGMSISMLSDYLDIATSSGFHRTLEKAKRLISLAKWLNVKQIRTFAGQKASNEVGSEERARYVHHLYILCQMCQEHGIQLLVETHPNTLTDHMSSTLALLQEVNHPALKINLDFLHVWESGADPIDSYEQLKPWVAHYHLKNISSSNHLPVFAPHNVYAPNGDREGMVPLGEGVVDYGPILEKIADTDYFGSIEWFGQNPKLVLAEEVEWLRKGMLLVRK</sequence>
<dbReference type="Gene3D" id="3.20.20.150">
    <property type="entry name" value="Divalent-metal-dependent TIM barrel enzymes"/>
    <property type="match status" value="1"/>
</dbReference>
<proteinExistence type="predicted"/>
<protein>
    <submittedName>
        <fullName evidence="2">3-dehydroshikimate dehydratase</fullName>
    </submittedName>
</protein>
<dbReference type="PANTHER" id="PTHR12110">
    <property type="entry name" value="HYDROXYPYRUVATE ISOMERASE"/>
    <property type="match status" value="1"/>
</dbReference>
<dbReference type="EMBL" id="CP018145">
    <property type="protein sequence ID" value="ASJ53033.1"/>
    <property type="molecule type" value="Genomic_DNA"/>
</dbReference>
<dbReference type="SUPFAM" id="SSF51658">
    <property type="entry name" value="Xylose isomerase-like"/>
    <property type="match status" value="1"/>
</dbReference>
<evidence type="ECO:0000313" key="2">
    <source>
        <dbReference type="EMBL" id="ASJ53033.1"/>
    </source>
</evidence>
<reference evidence="2 3" key="1">
    <citation type="submission" date="2016-11" db="EMBL/GenBank/DDBJ databases">
        <authorList>
            <person name="Jaros S."/>
            <person name="Januszkiewicz K."/>
            <person name="Wedrychowicz H."/>
        </authorList>
    </citation>
    <scope>NUCLEOTIDE SEQUENCE [LARGE SCALE GENOMIC DNA]</scope>
    <source>
        <strain evidence="2 3">NF2</strain>
    </source>
</reference>
<dbReference type="InterPro" id="IPR050312">
    <property type="entry name" value="IolE/XylAMocC-like"/>
</dbReference>
<dbReference type="KEGG" id="bfm:BP422_05365"/>
<dbReference type="RefSeq" id="WP_088906887.1">
    <property type="nucleotide sequence ID" value="NZ_CP018145.1"/>
</dbReference>
<organism evidence="2 3">
    <name type="scientific">Brevibacillus formosus</name>
    <dbReference type="NCBI Taxonomy" id="54913"/>
    <lineage>
        <taxon>Bacteria</taxon>
        <taxon>Bacillati</taxon>
        <taxon>Bacillota</taxon>
        <taxon>Bacilli</taxon>
        <taxon>Bacillales</taxon>
        <taxon>Paenibacillaceae</taxon>
        <taxon>Brevibacillus</taxon>
    </lineage>
</organism>
<dbReference type="Pfam" id="PF01261">
    <property type="entry name" value="AP_endonuc_2"/>
    <property type="match status" value="1"/>
</dbReference>
<dbReference type="InterPro" id="IPR036237">
    <property type="entry name" value="Xyl_isomerase-like_sf"/>
</dbReference>
<name>A0A220MDK7_9BACL</name>
<dbReference type="InterPro" id="IPR013022">
    <property type="entry name" value="Xyl_isomerase-like_TIM-brl"/>
</dbReference>
<dbReference type="PANTHER" id="PTHR12110:SF21">
    <property type="entry name" value="XYLOSE ISOMERASE-LIKE TIM BARREL DOMAIN-CONTAINING PROTEIN"/>
    <property type="match status" value="1"/>
</dbReference>
<gene>
    <name evidence="2" type="ORF">BP422_05365</name>
</gene>
<evidence type="ECO:0000313" key="3">
    <source>
        <dbReference type="Proteomes" id="UP000197781"/>
    </source>
</evidence>
<evidence type="ECO:0000259" key="1">
    <source>
        <dbReference type="Pfam" id="PF01261"/>
    </source>
</evidence>
<accession>A0A220MDK7</accession>
<feature type="domain" description="Xylose isomerase-like TIM barrel" evidence="1">
    <location>
        <begin position="22"/>
        <end position="272"/>
    </location>
</feature>